<evidence type="ECO:0000313" key="1">
    <source>
        <dbReference type="EMBL" id="GAI04064.1"/>
    </source>
</evidence>
<accession>X1MCJ2</accession>
<sequence>ENRTREIALEMQELNQKKLILAHEMKGEEIALSRLKNIAEPEK</sequence>
<organism evidence="1">
    <name type="scientific">marine sediment metagenome</name>
    <dbReference type="NCBI Taxonomy" id="412755"/>
    <lineage>
        <taxon>unclassified sequences</taxon>
        <taxon>metagenomes</taxon>
        <taxon>ecological metagenomes</taxon>
    </lineage>
</organism>
<dbReference type="AlphaFoldDB" id="X1MCJ2"/>
<proteinExistence type="predicted"/>
<dbReference type="EMBL" id="BARV01009785">
    <property type="protein sequence ID" value="GAI04064.1"/>
    <property type="molecule type" value="Genomic_DNA"/>
</dbReference>
<comment type="caution">
    <text evidence="1">The sequence shown here is derived from an EMBL/GenBank/DDBJ whole genome shotgun (WGS) entry which is preliminary data.</text>
</comment>
<gene>
    <name evidence="1" type="ORF">S06H3_19169</name>
</gene>
<name>X1MCJ2_9ZZZZ</name>
<reference evidence="1" key="1">
    <citation type="journal article" date="2014" name="Front. Microbiol.">
        <title>High frequency of phylogenetically diverse reductive dehalogenase-homologous genes in deep subseafloor sedimentary metagenomes.</title>
        <authorList>
            <person name="Kawai M."/>
            <person name="Futagami T."/>
            <person name="Toyoda A."/>
            <person name="Takaki Y."/>
            <person name="Nishi S."/>
            <person name="Hori S."/>
            <person name="Arai W."/>
            <person name="Tsubouchi T."/>
            <person name="Morono Y."/>
            <person name="Uchiyama I."/>
            <person name="Ito T."/>
            <person name="Fujiyama A."/>
            <person name="Inagaki F."/>
            <person name="Takami H."/>
        </authorList>
    </citation>
    <scope>NUCLEOTIDE SEQUENCE</scope>
    <source>
        <strain evidence="1">Expedition CK06-06</strain>
    </source>
</reference>
<feature type="non-terminal residue" evidence="1">
    <location>
        <position position="1"/>
    </location>
</feature>
<protein>
    <submittedName>
        <fullName evidence="1">Uncharacterized protein</fullName>
    </submittedName>
</protein>